<evidence type="ECO:0000256" key="6">
    <source>
        <dbReference type="ARBA" id="ARBA00022898"/>
    </source>
</evidence>
<dbReference type="Proteomes" id="UP000697710">
    <property type="component" value="Unassembled WGS sequence"/>
</dbReference>
<dbReference type="InterPro" id="IPR049704">
    <property type="entry name" value="Aminotrans_3_PPA_site"/>
</dbReference>
<dbReference type="InterPro" id="IPR005814">
    <property type="entry name" value="Aminotrans_3"/>
</dbReference>
<comment type="caution">
    <text evidence="9">The sequence shown here is derived from an EMBL/GenBank/DDBJ whole genome shotgun (WGS) entry which is preliminary data.</text>
</comment>
<dbReference type="Gene3D" id="3.90.1150.10">
    <property type="entry name" value="Aspartate Aminotransferase, domain 1"/>
    <property type="match status" value="1"/>
</dbReference>
<evidence type="ECO:0000256" key="5">
    <source>
        <dbReference type="ARBA" id="ARBA00022679"/>
    </source>
</evidence>
<keyword evidence="4 9" id="KW-0032">Aminotransferase</keyword>
<comment type="pathway">
    <text evidence="2">Amino-acid biosynthesis; L-proline biosynthesis; L-glutamate 5-semialdehyde from L-ornithine: step 1/1.</text>
</comment>
<dbReference type="GO" id="GO:0004587">
    <property type="term" value="F:ornithine aminotransferase activity"/>
    <property type="evidence" value="ECO:0007669"/>
    <property type="project" value="UniProtKB-EC"/>
</dbReference>
<comment type="cofactor">
    <cofactor evidence="1">
        <name>pyridoxal 5'-phosphate</name>
        <dbReference type="ChEBI" id="CHEBI:597326"/>
    </cofactor>
</comment>
<dbReference type="InterPro" id="IPR015422">
    <property type="entry name" value="PyrdxlP-dep_Trfase_small"/>
</dbReference>
<sequence length="411" mass="44708">MAHSEATMPSLGAKSDALVQQSESFGAHNYHPLPVVIATAKGVWVEDPEGRRYMDFLSAYSAVNQGHRHPKIIGALKAQADRCTLTSRAFYNDKMGDFLEKLCRYTGYEMALPMNTGAEAVETALKMARMWGHKVKGVPDGKQEIICVEENFHGRTITIISFSTDPDAKKCYGPWTPGFTVIPYDDAQALERAITPNTVAFLVEPIQGEAGVHVPSEGYLRQVREICTKHSVLMIADEVQTGFCRTGKKFACDHEGVRPDAMCLGKALGGGVFPVSAVVADRKALGVFTPGTHGSTFGGNPLGAAVAIAALEVLEEEKLDQRAEELGELVRSELKKISCPKITQVRGKGLLNAVVFEEGFEAWDVCVALKEKGLLAKQTHGNIIRFAPPLVITRDEVMHAIGIIREVFTAI</sequence>
<dbReference type="PANTHER" id="PTHR11986">
    <property type="entry name" value="AMINOTRANSFERASE CLASS III"/>
    <property type="match status" value="1"/>
</dbReference>
<dbReference type="PROSITE" id="PS00600">
    <property type="entry name" value="AA_TRANSFER_CLASS_3"/>
    <property type="match status" value="1"/>
</dbReference>
<dbReference type="InterPro" id="IPR015424">
    <property type="entry name" value="PyrdxlP-dep_Trfase"/>
</dbReference>
<evidence type="ECO:0000256" key="4">
    <source>
        <dbReference type="ARBA" id="ARBA00022576"/>
    </source>
</evidence>
<dbReference type="InterPro" id="IPR015421">
    <property type="entry name" value="PyrdxlP-dep_Trfase_major"/>
</dbReference>
<dbReference type="AlphaFoldDB" id="A0A956M1C2"/>
<dbReference type="Pfam" id="PF00202">
    <property type="entry name" value="Aminotran_3"/>
    <property type="match status" value="1"/>
</dbReference>
<evidence type="ECO:0000313" key="10">
    <source>
        <dbReference type="Proteomes" id="UP000697710"/>
    </source>
</evidence>
<dbReference type="EMBL" id="JAGQHR010000671">
    <property type="protein sequence ID" value="MCA9729379.1"/>
    <property type="molecule type" value="Genomic_DNA"/>
</dbReference>
<gene>
    <name evidence="9" type="primary">rocD</name>
    <name evidence="9" type="ORF">KC729_16950</name>
</gene>
<protein>
    <recommendedName>
        <fullName evidence="3">ornithine aminotransferase</fullName>
        <ecNumber evidence="3">2.6.1.13</ecNumber>
    </recommendedName>
    <alternativeName>
        <fullName evidence="7">Ornithine--oxo-acid aminotransferase</fullName>
    </alternativeName>
</protein>
<proteinExistence type="inferred from homology"/>
<dbReference type="SUPFAM" id="SSF53383">
    <property type="entry name" value="PLP-dependent transferases"/>
    <property type="match status" value="1"/>
</dbReference>
<dbReference type="GO" id="GO:0042802">
    <property type="term" value="F:identical protein binding"/>
    <property type="evidence" value="ECO:0007669"/>
    <property type="project" value="TreeGrafter"/>
</dbReference>
<dbReference type="GO" id="GO:0030170">
    <property type="term" value="F:pyridoxal phosphate binding"/>
    <property type="evidence" value="ECO:0007669"/>
    <property type="project" value="InterPro"/>
</dbReference>
<dbReference type="PANTHER" id="PTHR11986:SF18">
    <property type="entry name" value="ORNITHINE AMINOTRANSFERASE, MITOCHONDRIAL"/>
    <property type="match status" value="1"/>
</dbReference>
<dbReference type="CDD" id="cd00610">
    <property type="entry name" value="OAT_like"/>
    <property type="match status" value="1"/>
</dbReference>
<evidence type="ECO:0000256" key="3">
    <source>
        <dbReference type="ARBA" id="ARBA00012924"/>
    </source>
</evidence>
<evidence type="ECO:0000256" key="1">
    <source>
        <dbReference type="ARBA" id="ARBA00001933"/>
    </source>
</evidence>
<dbReference type="Gene3D" id="3.40.640.10">
    <property type="entry name" value="Type I PLP-dependent aspartate aminotransferase-like (Major domain)"/>
    <property type="match status" value="1"/>
</dbReference>
<accession>A0A956M1C2</accession>
<dbReference type="FunFam" id="3.40.640.10:FF:000011">
    <property type="entry name" value="Ornithine aminotransferase"/>
    <property type="match status" value="1"/>
</dbReference>
<keyword evidence="6 8" id="KW-0663">Pyridoxal phosphate</keyword>
<reference evidence="9" key="2">
    <citation type="journal article" date="2021" name="Microbiome">
        <title>Successional dynamics and alternative stable states in a saline activated sludge microbial community over 9 years.</title>
        <authorList>
            <person name="Wang Y."/>
            <person name="Ye J."/>
            <person name="Ju F."/>
            <person name="Liu L."/>
            <person name="Boyd J.A."/>
            <person name="Deng Y."/>
            <person name="Parks D.H."/>
            <person name="Jiang X."/>
            <person name="Yin X."/>
            <person name="Woodcroft B.J."/>
            <person name="Tyson G.W."/>
            <person name="Hugenholtz P."/>
            <person name="Polz M.F."/>
            <person name="Zhang T."/>
        </authorList>
    </citation>
    <scope>NUCLEOTIDE SEQUENCE</scope>
    <source>
        <strain evidence="9">HKST-UBA01</strain>
    </source>
</reference>
<dbReference type="InterPro" id="IPR050103">
    <property type="entry name" value="Class-III_PLP-dep_AT"/>
</dbReference>
<keyword evidence="5 9" id="KW-0808">Transferase</keyword>
<dbReference type="FunFam" id="3.90.1150.10:FF:000152">
    <property type="entry name" value="Ornithine aminotransferase"/>
    <property type="match status" value="1"/>
</dbReference>
<name>A0A956M1C2_UNCEI</name>
<evidence type="ECO:0000256" key="8">
    <source>
        <dbReference type="RuleBase" id="RU003560"/>
    </source>
</evidence>
<evidence type="ECO:0000256" key="7">
    <source>
        <dbReference type="ARBA" id="ARBA00030587"/>
    </source>
</evidence>
<dbReference type="EC" id="2.6.1.13" evidence="3"/>
<reference evidence="9" key="1">
    <citation type="submission" date="2020-04" db="EMBL/GenBank/DDBJ databases">
        <authorList>
            <person name="Zhang T."/>
        </authorList>
    </citation>
    <scope>NUCLEOTIDE SEQUENCE</scope>
    <source>
        <strain evidence="9">HKST-UBA01</strain>
    </source>
</reference>
<evidence type="ECO:0000313" key="9">
    <source>
        <dbReference type="EMBL" id="MCA9729379.1"/>
    </source>
</evidence>
<comment type="similarity">
    <text evidence="8">Belongs to the class-III pyridoxal-phosphate-dependent aminotransferase family.</text>
</comment>
<evidence type="ECO:0000256" key="2">
    <source>
        <dbReference type="ARBA" id="ARBA00004998"/>
    </source>
</evidence>
<dbReference type="InterPro" id="IPR010164">
    <property type="entry name" value="Orn_aminotrans"/>
</dbReference>
<dbReference type="NCBIfam" id="TIGR01885">
    <property type="entry name" value="Orn_aminotrans"/>
    <property type="match status" value="1"/>
</dbReference>
<dbReference type="PIRSF" id="PIRSF000521">
    <property type="entry name" value="Transaminase_4ab_Lys_Orn"/>
    <property type="match status" value="1"/>
</dbReference>
<organism evidence="9 10">
    <name type="scientific">Eiseniibacteriota bacterium</name>
    <dbReference type="NCBI Taxonomy" id="2212470"/>
    <lineage>
        <taxon>Bacteria</taxon>
        <taxon>Candidatus Eiseniibacteriota</taxon>
    </lineage>
</organism>